<dbReference type="Proteomes" id="UP000823661">
    <property type="component" value="Unassembled WGS sequence"/>
</dbReference>
<protein>
    <submittedName>
        <fullName evidence="1">Uncharacterized protein</fullName>
    </submittedName>
</protein>
<gene>
    <name evidence="1" type="ORF">IAC06_05760</name>
</gene>
<name>A0A9D9HIV4_9BACT</name>
<evidence type="ECO:0000313" key="2">
    <source>
        <dbReference type="Proteomes" id="UP000823661"/>
    </source>
</evidence>
<sequence>MWCFRSFTPPGGLVYGDRSQASSMVTGNVIMSTLSLSFVSEESEAGLLSS</sequence>
<accession>A0A9D9HIV4</accession>
<reference evidence="1" key="1">
    <citation type="submission" date="2020-10" db="EMBL/GenBank/DDBJ databases">
        <authorList>
            <person name="Gilroy R."/>
        </authorList>
    </citation>
    <scope>NUCLEOTIDE SEQUENCE</scope>
    <source>
        <strain evidence="1">B1-20833</strain>
    </source>
</reference>
<reference evidence="1" key="2">
    <citation type="journal article" date="2021" name="PeerJ">
        <title>Extensive microbial diversity within the chicken gut microbiome revealed by metagenomics and culture.</title>
        <authorList>
            <person name="Gilroy R."/>
            <person name="Ravi A."/>
            <person name="Getino M."/>
            <person name="Pursley I."/>
            <person name="Horton D.L."/>
            <person name="Alikhan N.F."/>
            <person name="Baker D."/>
            <person name="Gharbi K."/>
            <person name="Hall N."/>
            <person name="Watson M."/>
            <person name="Adriaenssens E.M."/>
            <person name="Foster-Nyarko E."/>
            <person name="Jarju S."/>
            <person name="Secka A."/>
            <person name="Antonio M."/>
            <person name="Oren A."/>
            <person name="Chaudhuri R.R."/>
            <person name="La Ragione R."/>
            <person name="Hildebrand F."/>
            <person name="Pallen M.J."/>
        </authorList>
    </citation>
    <scope>NUCLEOTIDE SEQUENCE</scope>
    <source>
        <strain evidence="1">B1-20833</strain>
    </source>
</reference>
<dbReference type="EMBL" id="JADIMI010000056">
    <property type="protein sequence ID" value="MBO8452372.1"/>
    <property type="molecule type" value="Genomic_DNA"/>
</dbReference>
<comment type="caution">
    <text evidence="1">The sequence shown here is derived from an EMBL/GenBank/DDBJ whole genome shotgun (WGS) entry which is preliminary data.</text>
</comment>
<organism evidence="1 2">
    <name type="scientific">Candidatus Cryptobacteroides intestinavium</name>
    <dbReference type="NCBI Taxonomy" id="2840766"/>
    <lineage>
        <taxon>Bacteria</taxon>
        <taxon>Pseudomonadati</taxon>
        <taxon>Bacteroidota</taxon>
        <taxon>Bacteroidia</taxon>
        <taxon>Bacteroidales</taxon>
        <taxon>Candidatus Cryptobacteroides</taxon>
    </lineage>
</organism>
<proteinExistence type="predicted"/>
<dbReference type="AlphaFoldDB" id="A0A9D9HIV4"/>
<evidence type="ECO:0000313" key="1">
    <source>
        <dbReference type="EMBL" id="MBO8452372.1"/>
    </source>
</evidence>